<protein>
    <recommendedName>
        <fullName evidence="16">Polypeptide N-acetylgalactosaminyltransferase</fullName>
        <ecNumber evidence="16">2.4.1.-</ecNumber>
    </recommendedName>
    <alternativeName>
        <fullName evidence="16">Protein-UDP acetylgalactosaminyltransferase</fullName>
    </alternativeName>
</protein>
<evidence type="ECO:0000256" key="16">
    <source>
        <dbReference type="RuleBase" id="RU361242"/>
    </source>
</evidence>
<sequence>MGFLSILHPRRRGLYFRALCLVTFVGFMCLWLKSDSTDKGEADIAGRLVREVHKNSINDKVKNNPQPGIEAPVPGIISNNKLPNEQDQILNHNINDINLSPQFNSKPIKSEHRFEEEDQEWKKAMALFAVDERMVVQGLGDMGRAVHLSGADAVAVEEVMKVEAFNKILSDKISVNRSVPDSRDQLCTRLSYSSSLPSATVIIIFTNEAWSPLIRTIHSVLNRSPLQHLDEILLVDDYSDRVELGEKLDMYIKYRLPPGKVRLLRLKSRHGLIRARLAGANEAKGDVLIFLDSHCETNHQWMEPLLQRIKESSSAVLVPIIDVIDDKTLEYYAGNGRYFQVGGFTWSGHFTWIEVSPEEEKRRGSPVAPTRSPTMAGGLFAIDRNYFWKVGGYDQGMDVWGGENLEMSFRVWMCGGTLETMPCSRVGHIFRSFHPYTFPGNKDTHGLNTARLAEVWMDDYKRLFYMYRPELEKGEWGDVSERRALRKQLQCHDFRWYLDNIFPQKFVLDEQSYAYGRLRNNASTPELCLDTLQADEKKRYDMGMYNCHTFLASSQYMSLSHTGELRREEVCAEVQKSHSLHPSKVFMAKCRGEKEEQEWIMTKSGHLLHKSTNLCLDTVGLQSMATVSATECQPVASQQWWFDHYTIS</sequence>
<keyword evidence="5 16" id="KW-0328">Glycosyltransferase</keyword>
<keyword evidence="6 16" id="KW-0808">Transferase</keyword>
<keyword evidence="14 16" id="KW-1015">Disulfide bond</keyword>
<keyword evidence="10" id="KW-0735">Signal-anchor</keyword>
<evidence type="ECO:0000256" key="5">
    <source>
        <dbReference type="ARBA" id="ARBA00022676"/>
    </source>
</evidence>
<dbReference type="EC" id="2.4.1.-" evidence="16"/>
<evidence type="ECO:0000256" key="3">
    <source>
        <dbReference type="ARBA" id="ARBA00004922"/>
    </source>
</evidence>
<feature type="transmembrane region" description="Helical" evidence="16">
    <location>
        <begin position="14"/>
        <end position="33"/>
    </location>
</feature>
<evidence type="ECO:0000256" key="9">
    <source>
        <dbReference type="ARBA" id="ARBA00022734"/>
    </source>
</evidence>
<dbReference type="GO" id="GO:0004653">
    <property type="term" value="F:polypeptide N-acetylgalactosaminyltransferase activity"/>
    <property type="evidence" value="ECO:0007669"/>
    <property type="project" value="UniProtKB-ARBA"/>
</dbReference>
<evidence type="ECO:0000256" key="7">
    <source>
        <dbReference type="ARBA" id="ARBA00022692"/>
    </source>
</evidence>
<accession>A0A6A7GAY1</accession>
<keyword evidence="9 16" id="KW-0430">Lectin</keyword>
<comment type="pathway">
    <text evidence="3 16">Protein modification; protein glycosylation.</text>
</comment>
<dbReference type="Gene3D" id="2.80.10.50">
    <property type="match status" value="1"/>
</dbReference>
<feature type="domain" description="Ricin B lectin" evidence="17">
    <location>
        <begin position="515"/>
        <end position="643"/>
    </location>
</feature>
<proteinExistence type="evidence at transcript level"/>
<dbReference type="SUPFAM" id="SSF53448">
    <property type="entry name" value="Nucleotide-diphospho-sugar transferases"/>
    <property type="match status" value="1"/>
</dbReference>
<keyword evidence="11 16" id="KW-1133">Transmembrane helix</keyword>
<evidence type="ECO:0000256" key="12">
    <source>
        <dbReference type="ARBA" id="ARBA00023034"/>
    </source>
</evidence>
<comment type="cofactor">
    <cofactor evidence="1 16">
        <name>Mn(2+)</name>
        <dbReference type="ChEBI" id="CHEBI:29035"/>
    </cofactor>
</comment>
<dbReference type="SUPFAM" id="SSF50370">
    <property type="entry name" value="Ricin B-like lectins"/>
    <property type="match status" value="1"/>
</dbReference>
<keyword evidence="12 16" id="KW-0333">Golgi apparatus</keyword>
<evidence type="ECO:0000256" key="10">
    <source>
        <dbReference type="ARBA" id="ARBA00022968"/>
    </source>
</evidence>
<organism evidence="18">
    <name type="scientific">Hirondellea gigas</name>
    <dbReference type="NCBI Taxonomy" id="1518452"/>
    <lineage>
        <taxon>Eukaryota</taxon>
        <taxon>Metazoa</taxon>
        <taxon>Ecdysozoa</taxon>
        <taxon>Arthropoda</taxon>
        <taxon>Crustacea</taxon>
        <taxon>Multicrustacea</taxon>
        <taxon>Malacostraca</taxon>
        <taxon>Eumalacostraca</taxon>
        <taxon>Peracarida</taxon>
        <taxon>Amphipoda</taxon>
        <taxon>Amphilochidea</taxon>
        <taxon>Lysianassida</taxon>
        <taxon>Lysianassidira</taxon>
        <taxon>Lysianassoidea</taxon>
        <taxon>Lysianassidae</taxon>
        <taxon>Hirondellea</taxon>
    </lineage>
</organism>
<evidence type="ECO:0000256" key="11">
    <source>
        <dbReference type="ARBA" id="ARBA00022989"/>
    </source>
</evidence>
<evidence type="ECO:0000259" key="17">
    <source>
        <dbReference type="SMART" id="SM00458"/>
    </source>
</evidence>
<dbReference type="CDD" id="cd02510">
    <property type="entry name" value="pp-GalNAc-T"/>
    <property type="match status" value="1"/>
</dbReference>
<evidence type="ECO:0000256" key="14">
    <source>
        <dbReference type="ARBA" id="ARBA00023157"/>
    </source>
</evidence>
<dbReference type="InterPro" id="IPR001173">
    <property type="entry name" value="Glyco_trans_2-like"/>
</dbReference>
<dbReference type="InterPro" id="IPR000772">
    <property type="entry name" value="Ricin_B_lectin"/>
</dbReference>
<dbReference type="AlphaFoldDB" id="A0A6A7GAY1"/>
<dbReference type="InterPro" id="IPR035992">
    <property type="entry name" value="Ricin_B-like_lectins"/>
</dbReference>
<dbReference type="UniPathway" id="UPA00378"/>
<dbReference type="PANTHER" id="PTHR11675">
    <property type="entry name" value="N-ACETYLGALACTOSAMINYLTRANSFERASE"/>
    <property type="match status" value="1"/>
</dbReference>
<evidence type="ECO:0000256" key="1">
    <source>
        <dbReference type="ARBA" id="ARBA00001936"/>
    </source>
</evidence>
<evidence type="ECO:0000313" key="18">
    <source>
        <dbReference type="EMBL" id="LAC27312.1"/>
    </source>
</evidence>
<dbReference type="FunFam" id="3.90.550.10:FF:000021">
    <property type="entry name" value="Polypeptide N-acetylgalactosaminyltransferase"/>
    <property type="match status" value="1"/>
</dbReference>
<dbReference type="SMART" id="SM00458">
    <property type="entry name" value="RICIN"/>
    <property type="match status" value="1"/>
</dbReference>
<evidence type="ECO:0000256" key="13">
    <source>
        <dbReference type="ARBA" id="ARBA00023136"/>
    </source>
</evidence>
<name>A0A6A7GAY1_9CRUS</name>
<evidence type="ECO:0000256" key="15">
    <source>
        <dbReference type="ARBA" id="ARBA00023211"/>
    </source>
</evidence>
<dbReference type="InterPro" id="IPR029044">
    <property type="entry name" value="Nucleotide-diphossugar_trans"/>
</dbReference>
<keyword evidence="13 16" id="KW-0472">Membrane</keyword>
<reference evidence="18" key="1">
    <citation type="submission" date="2017-11" db="EMBL/GenBank/DDBJ databases">
        <title>The sensing device of the deep-sea amphipod.</title>
        <authorList>
            <person name="Kobayashi H."/>
            <person name="Nagahama T."/>
            <person name="Arai W."/>
            <person name="Sasagawa Y."/>
            <person name="Umeda M."/>
            <person name="Hayashi T."/>
            <person name="Nikaido I."/>
            <person name="Watanabe H."/>
            <person name="Oguri K."/>
            <person name="Kitazato H."/>
            <person name="Fujioka K."/>
            <person name="Kido Y."/>
            <person name="Takami H."/>
        </authorList>
    </citation>
    <scope>NUCLEOTIDE SEQUENCE</scope>
    <source>
        <tissue evidence="18">Whole body</tissue>
    </source>
</reference>
<keyword evidence="8" id="KW-0479">Metal-binding</keyword>
<dbReference type="GO" id="GO:0006493">
    <property type="term" value="P:protein O-linked glycosylation"/>
    <property type="evidence" value="ECO:0007669"/>
    <property type="project" value="TreeGrafter"/>
</dbReference>
<evidence type="ECO:0000256" key="8">
    <source>
        <dbReference type="ARBA" id="ARBA00022723"/>
    </source>
</evidence>
<comment type="similarity">
    <text evidence="4 16">Belongs to the glycosyltransferase 2 family. GalNAc-T subfamily.</text>
</comment>
<dbReference type="Pfam" id="PF00652">
    <property type="entry name" value="Ricin_B_lectin"/>
    <property type="match status" value="1"/>
</dbReference>
<evidence type="ECO:0000256" key="4">
    <source>
        <dbReference type="ARBA" id="ARBA00005680"/>
    </source>
</evidence>
<dbReference type="GO" id="GO:0000139">
    <property type="term" value="C:Golgi membrane"/>
    <property type="evidence" value="ECO:0007669"/>
    <property type="project" value="UniProtKB-SubCell"/>
</dbReference>
<evidence type="ECO:0000256" key="6">
    <source>
        <dbReference type="ARBA" id="ARBA00022679"/>
    </source>
</evidence>
<dbReference type="GO" id="GO:0030246">
    <property type="term" value="F:carbohydrate binding"/>
    <property type="evidence" value="ECO:0007669"/>
    <property type="project" value="UniProtKB-KW"/>
</dbReference>
<dbReference type="PANTHER" id="PTHR11675:SF43">
    <property type="entry name" value="POLYPEPTIDE N-ACETYLGALACTOSAMINYLTRANSFERASE 1"/>
    <property type="match status" value="1"/>
</dbReference>
<evidence type="ECO:0000256" key="2">
    <source>
        <dbReference type="ARBA" id="ARBA00004323"/>
    </source>
</evidence>
<comment type="subcellular location">
    <subcellularLocation>
        <location evidence="2 16">Golgi apparatus membrane</location>
        <topology evidence="2 16">Single-pass type II membrane protein</topology>
    </subcellularLocation>
</comment>
<keyword evidence="15 16" id="KW-0464">Manganese</keyword>
<dbReference type="PROSITE" id="PS50231">
    <property type="entry name" value="RICIN_B_LECTIN"/>
    <property type="match status" value="1"/>
</dbReference>
<keyword evidence="7 16" id="KW-0812">Transmembrane</keyword>
<dbReference type="EMBL" id="IACT01008200">
    <property type="protein sequence ID" value="LAC27312.1"/>
    <property type="molecule type" value="mRNA"/>
</dbReference>
<dbReference type="GO" id="GO:0046872">
    <property type="term" value="F:metal ion binding"/>
    <property type="evidence" value="ECO:0007669"/>
    <property type="project" value="UniProtKB-KW"/>
</dbReference>
<dbReference type="InterPro" id="IPR045885">
    <property type="entry name" value="GalNAc-T"/>
</dbReference>
<dbReference type="Gene3D" id="3.90.550.10">
    <property type="entry name" value="Spore Coat Polysaccharide Biosynthesis Protein SpsA, Chain A"/>
    <property type="match status" value="1"/>
</dbReference>
<dbReference type="CDD" id="cd23459">
    <property type="entry name" value="beta-trefoil_Ricin_Pgant1-like"/>
    <property type="match status" value="1"/>
</dbReference>
<dbReference type="Pfam" id="PF00535">
    <property type="entry name" value="Glycos_transf_2"/>
    <property type="match status" value="1"/>
</dbReference>